<dbReference type="EMBL" id="LAZR01006304">
    <property type="protein sequence ID" value="KKM93161.1"/>
    <property type="molecule type" value="Genomic_DNA"/>
</dbReference>
<gene>
    <name evidence="2" type="ORF">LCGC14_1211250</name>
</gene>
<feature type="transmembrane region" description="Helical" evidence="1">
    <location>
        <begin position="53"/>
        <end position="72"/>
    </location>
</feature>
<comment type="caution">
    <text evidence="2">The sequence shown here is derived from an EMBL/GenBank/DDBJ whole genome shotgun (WGS) entry which is preliminary data.</text>
</comment>
<sequence>MLYVLLIIAGLLSWFALKNNRVFVLGFLAGAAWFLVMAYVAEFPPGGLTKGDTIHSMLLIVLAGAAVIIPLASIRLGKSKEYNVTAGIIGGGEDDEAPRLVATVRESRSMRHGVASNFNESPEEYQAKVRKMLHPPAKHHRR</sequence>
<evidence type="ECO:0000256" key="1">
    <source>
        <dbReference type="SAM" id="Phobius"/>
    </source>
</evidence>
<accession>A0A0F9M1D5</accession>
<reference evidence="2" key="1">
    <citation type="journal article" date="2015" name="Nature">
        <title>Complex archaea that bridge the gap between prokaryotes and eukaryotes.</title>
        <authorList>
            <person name="Spang A."/>
            <person name="Saw J.H."/>
            <person name="Jorgensen S.L."/>
            <person name="Zaremba-Niedzwiedzka K."/>
            <person name="Martijn J."/>
            <person name="Lind A.E."/>
            <person name="van Eijk R."/>
            <person name="Schleper C."/>
            <person name="Guy L."/>
            <person name="Ettema T.J."/>
        </authorList>
    </citation>
    <scope>NUCLEOTIDE SEQUENCE</scope>
</reference>
<protein>
    <submittedName>
        <fullName evidence="2">Uncharacterized protein</fullName>
    </submittedName>
</protein>
<proteinExistence type="predicted"/>
<keyword evidence="1" id="KW-0812">Transmembrane</keyword>
<keyword evidence="1" id="KW-0472">Membrane</keyword>
<name>A0A0F9M1D5_9ZZZZ</name>
<organism evidence="2">
    <name type="scientific">marine sediment metagenome</name>
    <dbReference type="NCBI Taxonomy" id="412755"/>
    <lineage>
        <taxon>unclassified sequences</taxon>
        <taxon>metagenomes</taxon>
        <taxon>ecological metagenomes</taxon>
    </lineage>
</organism>
<feature type="transmembrane region" description="Helical" evidence="1">
    <location>
        <begin position="22"/>
        <end position="41"/>
    </location>
</feature>
<evidence type="ECO:0000313" key="2">
    <source>
        <dbReference type="EMBL" id="KKM93161.1"/>
    </source>
</evidence>
<keyword evidence="1" id="KW-1133">Transmembrane helix</keyword>
<dbReference type="AlphaFoldDB" id="A0A0F9M1D5"/>